<dbReference type="Proteomes" id="UP001501570">
    <property type="component" value="Unassembled WGS sequence"/>
</dbReference>
<name>A0ABP9SMV8_9ACTN</name>
<evidence type="ECO:0000256" key="1">
    <source>
        <dbReference type="SAM" id="MobiDB-lite"/>
    </source>
</evidence>
<evidence type="ECO:0000313" key="3">
    <source>
        <dbReference type="Proteomes" id="UP001501570"/>
    </source>
</evidence>
<feature type="region of interest" description="Disordered" evidence="1">
    <location>
        <begin position="1"/>
        <end position="22"/>
    </location>
</feature>
<keyword evidence="3" id="KW-1185">Reference proteome</keyword>
<dbReference type="EMBL" id="BAABJQ010000037">
    <property type="protein sequence ID" value="GAA5199345.1"/>
    <property type="molecule type" value="Genomic_DNA"/>
</dbReference>
<gene>
    <name evidence="2" type="ORF">GCM10023322_74780</name>
</gene>
<comment type="caution">
    <text evidence="2">The sequence shown here is derived from an EMBL/GenBank/DDBJ whole genome shotgun (WGS) entry which is preliminary data.</text>
</comment>
<reference evidence="3" key="1">
    <citation type="journal article" date="2019" name="Int. J. Syst. Evol. Microbiol.">
        <title>The Global Catalogue of Microorganisms (GCM) 10K type strain sequencing project: providing services to taxonomists for standard genome sequencing and annotation.</title>
        <authorList>
            <consortium name="The Broad Institute Genomics Platform"/>
            <consortium name="The Broad Institute Genome Sequencing Center for Infectious Disease"/>
            <person name="Wu L."/>
            <person name="Ma J."/>
        </authorList>
    </citation>
    <scope>NUCLEOTIDE SEQUENCE [LARGE SCALE GENOMIC DNA]</scope>
    <source>
        <strain evidence="3">JCM 18304</strain>
    </source>
</reference>
<organism evidence="2 3">
    <name type="scientific">Rugosimonospora acidiphila</name>
    <dbReference type="NCBI Taxonomy" id="556531"/>
    <lineage>
        <taxon>Bacteria</taxon>
        <taxon>Bacillati</taxon>
        <taxon>Actinomycetota</taxon>
        <taxon>Actinomycetes</taxon>
        <taxon>Micromonosporales</taxon>
        <taxon>Micromonosporaceae</taxon>
        <taxon>Rugosimonospora</taxon>
    </lineage>
</organism>
<proteinExistence type="predicted"/>
<evidence type="ECO:0000313" key="2">
    <source>
        <dbReference type="EMBL" id="GAA5199345.1"/>
    </source>
</evidence>
<sequence length="83" mass="8753">MSGPGQNPADEATDPTGPDDSDAVALFHLRLPPPGLTVPAAAADPVRRTRYGRCGAWVPVNGKGCNHRGEDFGSDTLIWLERG</sequence>
<protein>
    <submittedName>
        <fullName evidence="2">Uncharacterized protein</fullName>
    </submittedName>
</protein>
<accession>A0ABP9SMV8</accession>
<feature type="compositionally biased region" description="Acidic residues" evidence="1">
    <location>
        <begin position="11"/>
        <end position="22"/>
    </location>
</feature>